<name>A0A0H4VFW8_9BACT</name>
<gene>
    <name evidence="2" type="ORF">TH63_00925</name>
</gene>
<keyword evidence="3" id="KW-1185">Reference proteome</keyword>
<feature type="chain" id="PRO_5005210758" evidence="1">
    <location>
        <begin position="21"/>
        <end position="156"/>
    </location>
</feature>
<evidence type="ECO:0000313" key="3">
    <source>
        <dbReference type="Proteomes" id="UP000036458"/>
    </source>
</evidence>
<dbReference type="AlphaFoldDB" id="A0A0H4VFW8"/>
<evidence type="ECO:0000256" key="1">
    <source>
        <dbReference type="SAM" id="SignalP"/>
    </source>
</evidence>
<dbReference type="PATRIC" id="fig|1379910.4.peg.194"/>
<feature type="signal peptide" evidence="1">
    <location>
        <begin position="1"/>
        <end position="20"/>
    </location>
</feature>
<proteinExistence type="predicted"/>
<sequence>MRKTILLLLLSVGAFSVTQAQKVVSSFRQAEGTAYSMQLLDAQYKSAVHEDSTLAVFTGPDQQKLVAAYQQLLQELGRHLRQNGFTWGKPTRAFNRFYFNADGTIDYYLFNFNPQEADAQKQAEFQRLMAEFIKTHRLAMEAPVPFSQCSPVVYKD</sequence>
<evidence type="ECO:0000313" key="2">
    <source>
        <dbReference type="EMBL" id="AKQ44515.1"/>
    </source>
</evidence>
<organism evidence="2 3">
    <name type="scientific">Rufibacter radiotolerans</name>
    <dbReference type="NCBI Taxonomy" id="1379910"/>
    <lineage>
        <taxon>Bacteria</taxon>
        <taxon>Pseudomonadati</taxon>
        <taxon>Bacteroidota</taxon>
        <taxon>Cytophagia</taxon>
        <taxon>Cytophagales</taxon>
        <taxon>Hymenobacteraceae</taxon>
        <taxon>Rufibacter</taxon>
    </lineage>
</organism>
<dbReference type="RefSeq" id="WP_048919268.1">
    <property type="nucleotide sequence ID" value="NZ_CP010777.1"/>
</dbReference>
<accession>A0A0H4VFW8</accession>
<protein>
    <submittedName>
        <fullName evidence="2">Uncharacterized protein</fullName>
    </submittedName>
</protein>
<reference evidence="2 3" key="1">
    <citation type="submission" date="2015-01" db="EMBL/GenBank/DDBJ databases">
        <title>Rufibacter sp./DG31D/ whole genome sequencing.</title>
        <authorList>
            <person name="Kim M.K."/>
            <person name="Srinivasan S."/>
            <person name="Lee J.-J."/>
        </authorList>
    </citation>
    <scope>NUCLEOTIDE SEQUENCE [LARGE SCALE GENOMIC DNA]</scope>
    <source>
        <strain evidence="2 3">DG31D</strain>
    </source>
</reference>
<keyword evidence="1" id="KW-0732">Signal</keyword>
<dbReference type="Proteomes" id="UP000036458">
    <property type="component" value="Chromosome"/>
</dbReference>
<dbReference type="KEGG" id="ruf:TH63_00925"/>
<dbReference type="OrthoDB" id="1370168at2"/>
<dbReference type="EMBL" id="CP010777">
    <property type="protein sequence ID" value="AKQ44515.1"/>
    <property type="molecule type" value="Genomic_DNA"/>
</dbReference>